<evidence type="ECO:0000313" key="9">
    <source>
        <dbReference type="EMBL" id="RUS75840.1"/>
    </source>
</evidence>
<feature type="transmembrane region" description="Helical" evidence="8">
    <location>
        <begin position="149"/>
        <end position="172"/>
    </location>
</feature>
<sequence>MADFHQMRPFKILALVMVAIAAVLTITSLAGPEWVSVSFYHEEKVRSWGLWWNCFKVHTAFEMCLTADWLVACAALVFFSLLAQVLALAMAVWGLSSRRRLPYLVAGGLCSCAGIFLIICLIIYPIMFTMEVKENKDFYTETSEFSFDWTYGIAWGAVIFLLCATIFFFVRVREENDAQPMKLVKDKPLTYYSA</sequence>
<evidence type="ECO:0000256" key="4">
    <source>
        <dbReference type="ARBA" id="ARBA00022692"/>
    </source>
</evidence>
<dbReference type="GO" id="GO:0016020">
    <property type="term" value="C:membrane"/>
    <property type="evidence" value="ECO:0007669"/>
    <property type="project" value="UniProtKB-SubCell"/>
</dbReference>
<dbReference type="STRING" id="188477.A0A3S1B637"/>
<dbReference type="Gene3D" id="1.20.140.150">
    <property type="match status" value="1"/>
</dbReference>
<dbReference type="InterPro" id="IPR004031">
    <property type="entry name" value="PMP22/EMP/MP20/Claudin"/>
</dbReference>
<dbReference type="InterPro" id="IPR015664">
    <property type="entry name" value="P53_induced"/>
</dbReference>
<evidence type="ECO:0000256" key="5">
    <source>
        <dbReference type="ARBA" id="ARBA00022949"/>
    </source>
</evidence>
<dbReference type="GO" id="GO:0005911">
    <property type="term" value="C:cell-cell junction"/>
    <property type="evidence" value="ECO:0007669"/>
    <property type="project" value="TreeGrafter"/>
</dbReference>
<comment type="caution">
    <text evidence="9">The sequence shown here is derived from an EMBL/GenBank/DDBJ whole genome shotgun (WGS) entry which is preliminary data.</text>
</comment>
<dbReference type="Pfam" id="PF00822">
    <property type="entry name" value="PMP22_Claudin"/>
    <property type="match status" value="1"/>
</dbReference>
<evidence type="ECO:0000313" key="10">
    <source>
        <dbReference type="Proteomes" id="UP000271974"/>
    </source>
</evidence>
<keyword evidence="5" id="KW-0965">Cell junction</keyword>
<keyword evidence="4 8" id="KW-0812">Transmembrane</keyword>
<dbReference type="Proteomes" id="UP000271974">
    <property type="component" value="Unassembled WGS sequence"/>
</dbReference>
<feature type="transmembrane region" description="Helical" evidence="8">
    <location>
        <begin position="69"/>
        <end position="91"/>
    </location>
</feature>
<feature type="transmembrane region" description="Helical" evidence="8">
    <location>
        <begin position="103"/>
        <end position="129"/>
    </location>
</feature>
<protein>
    <submittedName>
        <fullName evidence="9">Uncharacterized protein</fullName>
    </submittedName>
</protein>
<comment type="subcellular location">
    <subcellularLocation>
        <location evidence="2">Cell junction</location>
    </subcellularLocation>
    <subcellularLocation>
        <location evidence="1">Membrane</location>
        <topology evidence="1">Multi-pass membrane protein</topology>
    </subcellularLocation>
</comment>
<comment type="similarity">
    <text evidence="3">Belongs to the TMEM47 family.</text>
</comment>
<organism evidence="9 10">
    <name type="scientific">Elysia chlorotica</name>
    <name type="common">Eastern emerald elysia</name>
    <name type="synonym">Sea slug</name>
    <dbReference type="NCBI Taxonomy" id="188477"/>
    <lineage>
        <taxon>Eukaryota</taxon>
        <taxon>Metazoa</taxon>
        <taxon>Spiralia</taxon>
        <taxon>Lophotrochozoa</taxon>
        <taxon>Mollusca</taxon>
        <taxon>Gastropoda</taxon>
        <taxon>Heterobranchia</taxon>
        <taxon>Euthyneura</taxon>
        <taxon>Panpulmonata</taxon>
        <taxon>Sacoglossa</taxon>
        <taxon>Placobranchoidea</taxon>
        <taxon>Plakobranchidae</taxon>
        <taxon>Elysia</taxon>
    </lineage>
</organism>
<dbReference type="GO" id="GO:0098609">
    <property type="term" value="P:cell-cell adhesion"/>
    <property type="evidence" value="ECO:0007669"/>
    <property type="project" value="TreeGrafter"/>
</dbReference>
<keyword evidence="10" id="KW-1185">Reference proteome</keyword>
<feature type="transmembrane region" description="Helical" evidence="8">
    <location>
        <begin position="12"/>
        <end position="31"/>
    </location>
</feature>
<evidence type="ECO:0000256" key="2">
    <source>
        <dbReference type="ARBA" id="ARBA00004282"/>
    </source>
</evidence>
<evidence type="ECO:0000256" key="3">
    <source>
        <dbReference type="ARBA" id="ARBA00008691"/>
    </source>
</evidence>
<proteinExistence type="inferred from homology"/>
<dbReference type="OrthoDB" id="8655982at2759"/>
<gene>
    <name evidence="9" type="ORF">EGW08_016398</name>
</gene>
<evidence type="ECO:0000256" key="1">
    <source>
        <dbReference type="ARBA" id="ARBA00004141"/>
    </source>
</evidence>
<dbReference type="AlphaFoldDB" id="A0A3S1B637"/>
<evidence type="ECO:0000256" key="6">
    <source>
        <dbReference type="ARBA" id="ARBA00022989"/>
    </source>
</evidence>
<evidence type="ECO:0000256" key="7">
    <source>
        <dbReference type="ARBA" id="ARBA00023136"/>
    </source>
</evidence>
<name>A0A3S1B637_ELYCH</name>
<evidence type="ECO:0000256" key="8">
    <source>
        <dbReference type="SAM" id="Phobius"/>
    </source>
</evidence>
<dbReference type="PANTHER" id="PTHR14399">
    <property type="entry name" value="P53-INDUCED PROTEIN RELATED"/>
    <property type="match status" value="1"/>
</dbReference>
<keyword evidence="7 8" id="KW-0472">Membrane</keyword>
<accession>A0A3S1B637</accession>
<reference evidence="9 10" key="1">
    <citation type="submission" date="2019-01" db="EMBL/GenBank/DDBJ databases">
        <title>A draft genome assembly of the solar-powered sea slug Elysia chlorotica.</title>
        <authorList>
            <person name="Cai H."/>
            <person name="Li Q."/>
            <person name="Fang X."/>
            <person name="Li J."/>
            <person name="Curtis N.E."/>
            <person name="Altenburger A."/>
            <person name="Shibata T."/>
            <person name="Feng M."/>
            <person name="Maeda T."/>
            <person name="Schwartz J.A."/>
            <person name="Shigenobu S."/>
            <person name="Lundholm N."/>
            <person name="Nishiyama T."/>
            <person name="Yang H."/>
            <person name="Hasebe M."/>
            <person name="Li S."/>
            <person name="Pierce S.K."/>
            <person name="Wang J."/>
        </authorList>
    </citation>
    <scope>NUCLEOTIDE SEQUENCE [LARGE SCALE GENOMIC DNA]</scope>
    <source>
        <strain evidence="9">EC2010</strain>
        <tissue evidence="9">Whole organism of an adult</tissue>
    </source>
</reference>
<dbReference type="EMBL" id="RQTK01000707">
    <property type="protein sequence ID" value="RUS75840.1"/>
    <property type="molecule type" value="Genomic_DNA"/>
</dbReference>
<dbReference type="PANTHER" id="PTHR14399:SF5">
    <property type="entry name" value="CELL JUNCTION PROTEIN VAB-9"/>
    <property type="match status" value="1"/>
</dbReference>
<keyword evidence="6 8" id="KW-1133">Transmembrane helix</keyword>